<dbReference type="InterPro" id="IPR009075">
    <property type="entry name" value="AcylCo_DH/oxidase_C"/>
</dbReference>
<dbReference type="InterPro" id="IPR036250">
    <property type="entry name" value="AcylCo_DH-like_C"/>
</dbReference>
<dbReference type="Pfam" id="PF02771">
    <property type="entry name" value="Acyl-CoA_dh_N"/>
    <property type="match status" value="1"/>
</dbReference>
<evidence type="ECO:0000259" key="8">
    <source>
        <dbReference type="Pfam" id="PF02771"/>
    </source>
</evidence>
<dbReference type="Pfam" id="PF02770">
    <property type="entry name" value="Acyl-CoA_dh_M"/>
    <property type="match status" value="1"/>
</dbReference>
<keyword evidence="10" id="KW-1185">Reference proteome</keyword>
<dbReference type="InterPro" id="IPR013786">
    <property type="entry name" value="AcylCoA_DH/ox_N"/>
</dbReference>
<feature type="domain" description="Acyl-CoA oxidase/dehydrogenase middle" evidence="7">
    <location>
        <begin position="163"/>
        <end position="253"/>
    </location>
</feature>
<keyword evidence="5" id="KW-0560">Oxidoreductase</keyword>
<comment type="similarity">
    <text evidence="2 5">Belongs to the acyl-CoA dehydrogenase family.</text>
</comment>
<dbReference type="SUPFAM" id="SSF56645">
    <property type="entry name" value="Acyl-CoA dehydrogenase NM domain-like"/>
    <property type="match status" value="1"/>
</dbReference>
<gene>
    <name evidence="9" type="ORF">J2S55_002354</name>
</gene>
<comment type="caution">
    <text evidence="9">The sequence shown here is derived from an EMBL/GenBank/DDBJ whole genome shotgun (WGS) entry which is preliminary data.</text>
</comment>
<feature type="domain" description="Acyl-CoA dehydrogenase/oxidase N-terminal" evidence="8">
    <location>
        <begin position="55"/>
        <end position="160"/>
    </location>
</feature>
<dbReference type="InterPro" id="IPR009100">
    <property type="entry name" value="AcylCoA_DH/oxidase_NM_dom_sf"/>
</dbReference>
<keyword evidence="4 5" id="KW-0274">FAD</keyword>
<accession>A0ABT9R1H4</accession>
<dbReference type="Gene3D" id="1.20.140.10">
    <property type="entry name" value="Butyryl-CoA Dehydrogenase, subunit A, domain 3"/>
    <property type="match status" value="2"/>
</dbReference>
<evidence type="ECO:0000256" key="5">
    <source>
        <dbReference type="RuleBase" id="RU362125"/>
    </source>
</evidence>
<evidence type="ECO:0000256" key="3">
    <source>
        <dbReference type="ARBA" id="ARBA00022630"/>
    </source>
</evidence>
<comment type="cofactor">
    <cofactor evidence="1 5">
        <name>FAD</name>
        <dbReference type="ChEBI" id="CHEBI:57692"/>
    </cofactor>
</comment>
<evidence type="ECO:0000313" key="9">
    <source>
        <dbReference type="EMBL" id="MDP9863088.1"/>
    </source>
</evidence>
<evidence type="ECO:0000313" key="10">
    <source>
        <dbReference type="Proteomes" id="UP001230426"/>
    </source>
</evidence>
<dbReference type="Pfam" id="PF00441">
    <property type="entry name" value="Acyl-CoA_dh_1"/>
    <property type="match status" value="1"/>
</dbReference>
<dbReference type="SUPFAM" id="SSF47203">
    <property type="entry name" value="Acyl-CoA dehydrogenase C-terminal domain-like"/>
    <property type="match status" value="1"/>
</dbReference>
<evidence type="ECO:0000256" key="4">
    <source>
        <dbReference type="ARBA" id="ARBA00022827"/>
    </source>
</evidence>
<dbReference type="PANTHER" id="PTHR43884">
    <property type="entry name" value="ACYL-COA DEHYDROGENASE"/>
    <property type="match status" value="1"/>
</dbReference>
<dbReference type="Gene3D" id="1.10.540.10">
    <property type="entry name" value="Acyl-CoA dehydrogenase/oxidase, N-terminal domain"/>
    <property type="match status" value="1"/>
</dbReference>
<evidence type="ECO:0000256" key="2">
    <source>
        <dbReference type="ARBA" id="ARBA00009347"/>
    </source>
</evidence>
<evidence type="ECO:0000259" key="6">
    <source>
        <dbReference type="Pfam" id="PF00441"/>
    </source>
</evidence>
<keyword evidence="3 5" id="KW-0285">Flavoprotein</keyword>
<sequence>MTDYTKAREVAEQAREKEWARPSFGRQLFLGDFRLDLVRPAPALSEAGTGKGGEFLRALRRFLDTRVDPALIERTAQVPDEVVKGLAELGAFGMTIGEEYGGLGLSHLDYGRALMLVGSYCPALSTLLSAHQSIGVPQPLKQFGTEEQKRKFLPRCARGEVSAFLLTEPDVGSDPARLATTAVREGDDYVLDGVKLWTTNGVVAGLLVVMARTGTKISAFVVEADTPGITVERRNAFMGLRGIENGLTRFHRVRVPAANLIGREGQGLKIALTTLNTGRLSLPAVCAGNAKWAVKIAREWGGERVQWGRRIGEHEAVARKIAFIAATAYALEAVMELSCRMADEESTDIRIEAALAKLYASEMAWKVADELVQIRGGRGYETAESLAARGERGVPAEQVLRDMRINRIFEGSTEIMQLLIAREAVDAHLTAAGELIDPSLDSRAKARAAMRAGGFYARWLPTLVAGSGNRPGSYAQFGALARHLRYVERTSRKLARSTFYGMSRWQGRLEHKQGFLGRIVDIGAELFAITATCVRAREETAELGRKPAEIADTFCHQARLRVDALFDQLWDNSDARDVRLARQLLKGRYTFLEEGILDASIDGPWIAAATPGASTSENVHRSIG</sequence>
<reference evidence="9 10" key="1">
    <citation type="submission" date="2023-07" db="EMBL/GenBank/DDBJ databases">
        <title>Sequencing the genomes of 1000 actinobacteria strains.</title>
        <authorList>
            <person name="Klenk H.-P."/>
        </authorList>
    </citation>
    <scope>NUCLEOTIDE SEQUENCE [LARGE SCALE GENOMIC DNA]</scope>
    <source>
        <strain evidence="9 10">DSM 44109</strain>
    </source>
</reference>
<dbReference type="Gene3D" id="2.40.110.10">
    <property type="entry name" value="Butyryl-CoA Dehydrogenase, subunit A, domain 2"/>
    <property type="match status" value="1"/>
</dbReference>
<dbReference type="InterPro" id="IPR046373">
    <property type="entry name" value="Acyl-CoA_Oxase/DH_mid-dom_sf"/>
</dbReference>
<dbReference type="RefSeq" id="WP_306859683.1">
    <property type="nucleotide sequence ID" value="NZ_JAUSRB010000002.1"/>
</dbReference>
<dbReference type="InterPro" id="IPR037069">
    <property type="entry name" value="AcylCoA_DH/ox_N_sf"/>
</dbReference>
<name>A0ABT9R1H4_9ACTN</name>
<dbReference type="EMBL" id="JAUSRB010000002">
    <property type="protein sequence ID" value="MDP9863088.1"/>
    <property type="molecule type" value="Genomic_DNA"/>
</dbReference>
<proteinExistence type="inferred from homology"/>
<feature type="domain" description="Acyl-CoA dehydrogenase/oxidase C-terminal" evidence="6">
    <location>
        <begin position="265"/>
        <end position="423"/>
    </location>
</feature>
<evidence type="ECO:0000259" key="7">
    <source>
        <dbReference type="Pfam" id="PF02770"/>
    </source>
</evidence>
<dbReference type="Proteomes" id="UP001230426">
    <property type="component" value="Unassembled WGS sequence"/>
</dbReference>
<organism evidence="9 10">
    <name type="scientific">Streptosporangium brasiliense</name>
    <dbReference type="NCBI Taxonomy" id="47480"/>
    <lineage>
        <taxon>Bacteria</taxon>
        <taxon>Bacillati</taxon>
        <taxon>Actinomycetota</taxon>
        <taxon>Actinomycetes</taxon>
        <taxon>Streptosporangiales</taxon>
        <taxon>Streptosporangiaceae</taxon>
        <taxon>Streptosporangium</taxon>
    </lineage>
</organism>
<evidence type="ECO:0000256" key="1">
    <source>
        <dbReference type="ARBA" id="ARBA00001974"/>
    </source>
</evidence>
<protein>
    <submittedName>
        <fullName evidence="9">Alkylation response protein AidB-like acyl-CoA dehydrogenase</fullName>
    </submittedName>
</protein>
<dbReference type="PANTHER" id="PTHR43884:SF9">
    <property type="entry name" value="COMPLEX I ASSEMBLY FACTOR ACAD9, MITOCHONDRIAL"/>
    <property type="match status" value="1"/>
</dbReference>
<dbReference type="InterPro" id="IPR006091">
    <property type="entry name" value="Acyl-CoA_Oxase/DH_mid-dom"/>
</dbReference>